<keyword evidence="2" id="KW-0479">Metal-binding</keyword>
<dbReference type="Pfam" id="PF01979">
    <property type="entry name" value="Amidohydro_1"/>
    <property type="match status" value="1"/>
</dbReference>
<evidence type="ECO:0000256" key="4">
    <source>
        <dbReference type="ARBA" id="ARBA00023277"/>
    </source>
</evidence>
<sequence>MSTYTNARLVTPTGVIGNGWLTTEDGRITGLGEGPREGGRDLEGAFLAPGFVDIHVHGGGGHSAMTSKDSIREAVAYHRTRGTTTMLISLVTAPLDHMERAAGWIADLTEEGLIAGGHFEGPFLSHARCGAQDPDALRLPDVAELRRLLDAGRRTIRQVTIAPELVGPSGDTGLDLIRECVSRNVVAAIGHTDATYEQAAAGFEAGARLVTHTFNGMRGLHHRDPAVVLAAAERPDVILEVINDGVHLHPSVVAMLDRIAARRLALITDAIDATGIGDGEYRLGAMSVVVKDGEARLATNGSLAGSTLTMDVAFKRAVQAVGVPIEIASFYASAIPAQVLGLTDRGLLAEGQRADLVVLDDALDLVEVL</sequence>
<dbReference type="InterPro" id="IPR006680">
    <property type="entry name" value="Amidohydro-rel"/>
</dbReference>
<evidence type="ECO:0000313" key="8">
    <source>
        <dbReference type="Proteomes" id="UP001501237"/>
    </source>
</evidence>
<evidence type="ECO:0000256" key="3">
    <source>
        <dbReference type="ARBA" id="ARBA00022801"/>
    </source>
</evidence>
<reference evidence="8" key="1">
    <citation type="journal article" date="2019" name="Int. J. Syst. Evol. Microbiol.">
        <title>The Global Catalogue of Microorganisms (GCM) 10K type strain sequencing project: providing services to taxonomists for standard genome sequencing and annotation.</title>
        <authorList>
            <consortium name="The Broad Institute Genomics Platform"/>
            <consortium name="The Broad Institute Genome Sequencing Center for Infectious Disease"/>
            <person name="Wu L."/>
            <person name="Ma J."/>
        </authorList>
    </citation>
    <scope>NUCLEOTIDE SEQUENCE [LARGE SCALE GENOMIC DNA]</scope>
    <source>
        <strain evidence="8">JCM 9377</strain>
    </source>
</reference>
<dbReference type="PANTHER" id="PTHR11113">
    <property type="entry name" value="N-ACETYLGLUCOSAMINE-6-PHOSPHATE DEACETYLASE"/>
    <property type="match status" value="1"/>
</dbReference>
<evidence type="ECO:0000259" key="6">
    <source>
        <dbReference type="Pfam" id="PF01979"/>
    </source>
</evidence>
<evidence type="ECO:0000256" key="1">
    <source>
        <dbReference type="ARBA" id="ARBA00010716"/>
    </source>
</evidence>
<dbReference type="PANTHER" id="PTHR11113:SF14">
    <property type="entry name" value="N-ACETYLGLUCOSAMINE-6-PHOSPHATE DEACETYLASE"/>
    <property type="match status" value="1"/>
</dbReference>
<proteinExistence type="inferred from homology"/>
<dbReference type="InterPro" id="IPR011059">
    <property type="entry name" value="Metal-dep_hydrolase_composite"/>
</dbReference>
<evidence type="ECO:0000256" key="5">
    <source>
        <dbReference type="PIRNR" id="PIRNR038994"/>
    </source>
</evidence>
<organism evidence="7 8">
    <name type="scientific">Actinocorallia longicatena</name>
    <dbReference type="NCBI Taxonomy" id="111803"/>
    <lineage>
        <taxon>Bacteria</taxon>
        <taxon>Bacillati</taxon>
        <taxon>Actinomycetota</taxon>
        <taxon>Actinomycetes</taxon>
        <taxon>Streptosporangiales</taxon>
        <taxon>Thermomonosporaceae</taxon>
        <taxon>Actinocorallia</taxon>
    </lineage>
</organism>
<dbReference type="SUPFAM" id="SSF51556">
    <property type="entry name" value="Metallo-dependent hydrolases"/>
    <property type="match status" value="1"/>
</dbReference>
<dbReference type="InterPro" id="IPR003764">
    <property type="entry name" value="GlcNAc_6-P_deAcase"/>
</dbReference>
<dbReference type="RefSeq" id="WP_344835795.1">
    <property type="nucleotide sequence ID" value="NZ_BAAAUV010000023.1"/>
</dbReference>
<dbReference type="SUPFAM" id="SSF51338">
    <property type="entry name" value="Composite domain of metallo-dependent hydrolases"/>
    <property type="match status" value="1"/>
</dbReference>
<comment type="similarity">
    <text evidence="1 5">Belongs to the metallo-dependent hydrolases superfamily. NagA family.</text>
</comment>
<dbReference type="InterPro" id="IPR032466">
    <property type="entry name" value="Metal_Hydrolase"/>
</dbReference>
<feature type="domain" description="Amidohydrolase-related" evidence="6">
    <location>
        <begin position="47"/>
        <end position="361"/>
    </location>
</feature>
<dbReference type="Proteomes" id="UP001501237">
    <property type="component" value="Unassembled WGS sequence"/>
</dbReference>
<accession>A0ABP6QLW7</accession>
<dbReference type="Gene3D" id="3.20.20.140">
    <property type="entry name" value="Metal-dependent hydrolases"/>
    <property type="match status" value="1"/>
</dbReference>
<keyword evidence="8" id="KW-1185">Reference proteome</keyword>
<keyword evidence="4 5" id="KW-0119">Carbohydrate metabolism</keyword>
<dbReference type="EMBL" id="BAAAUV010000023">
    <property type="protein sequence ID" value="GAA3232536.1"/>
    <property type="molecule type" value="Genomic_DNA"/>
</dbReference>
<evidence type="ECO:0000256" key="2">
    <source>
        <dbReference type="ARBA" id="ARBA00022723"/>
    </source>
</evidence>
<dbReference type="PIRSF" id="PIRSF038994">
    <property type="entry name" value="NagA"/>
    <property type="match status" value="1"/>
</dbReference>
<protein>
    <submittedName>
        <fullName evidence="7">N-acetylglucosamine-6-phosphate deacetylase</fullName>
    </submittedName>
</protein>
<comment type="caution">
    <text evidence="7">The sequence shown here is derived from an EMBL/GenBank/DDBJ whole genome shotgun (WGS) entry which is preliminary data.</text>
</comment>
<gene>
    <name evidence="7" type="primary">nagA</name>
    <name evidence="7" type="ORF">GCM10010468_64470</name>
</gene>
<dbReference type="CDD" id="cd00854">
    <property type="entry name" value="NagA"/>
    <property type="match status" value="1"/>
</dbReference>
<evidence type="ECO:0000313" key="7">
    <source>
        <dbReference type="EMBL" id="GAA3232536.1"/>
    </source>
</evidence>
<keyword evidence="3 5" id="KW-0378">Hydrolase</keyword>
<name>A0ABP6QLW7_9ACTN</name>
<dbReference type="NCBIfam" id="TIGR00221">
    <property type="entry name" value="nagA"/>
    <property type="match status" value="1"/>
</dbReference>
<dbReference type="Gene3D" id="2.30.40.10">
    <property type="entry name" value="Urease, subunit C, domain 1"/>
    <property type="match status" value="1"/>
</dbReference>